<reference evidence="2" key="1">
    <citation type="submission" date="2021-02" db="EMBL/GenBank/DDBJ databases">
        <authorList>
            <person name="Dougan E. K."/>
            <person name="Rhodes N."/>
            <person name="Thang M."/>
            <person name="Chan C."/>
        </authorList>
    </citation>
    <scope>NUCLEOTIDE SEQUENCE</scope>
</reference>
<name>A0A813LN64_POLGL</name>
<sequence>MALGIRRSGGPRPAAVRQSGGRLRAFVSLAKLSLAGVALLCWSFRLNSAPPGFAMKRAMPLQEAWRTLGLEPTASRGDLKKAFRNKIREVHPDVTGDDGTMLQKVREAYTVVDGIENPNIWDANGMEDGLPAWASGMLQGILWSADCPSYQDFLEKPSNKALAVGEVSGKTGQRAWAAAWGKFSQQEANQEALRVCRQYGGKCRLIYIGSGES</sequence>
<dbReference type="CDD" id="cd06257">
    <property type="entry name" value="DnaJ"/>
    <property type="match status" value="1"/>
</dbReference>
<feature type="non-terminal residue" evidence="2">
    <location>
        <position position="213"/>
    </location>
</feature>
<dbReference type="AlphaFoldDB" id="A0A813LN64"/>
<dbReference type="Pfam" id="PF00226">
    <property type="entry name" value="DnaJ"/>
    <property type="match status" value="1"/>
</dbReference>
<evidence type="ECO:0000313" key="3">
    <source>
        <dbReference type="Proteomes" id="UP000626109"/>
    </source>
</evidence>
<comment type="caution">
    <text evidence="2">The sequence shown here is derived from an EMBL/GenBank/DDBJ whole genome shotgun (WGS) entry which is preliminary data.</text>
</comment>
<dbReference type="SUPFAM" id="SSF46565">
    <property type="entry name" value="Chaperone J-domain"/>
    <property type="match status" value="1"/>
</dbReference>
<protein>
    <recommendedName>
        <fullName evidence="1">J domain-containing protein</fullName>
    </recommendedName>
</protein>
<proteinExistence type="predicted"/>
<dbReference type="InterPro" id="IPR001623">
    <property type="entry name" value="DnaJ_domain"/>
</dbReference>
<dbReference type="Proteomes" id="UP000626109">
    <property type="component" value="Unassembled WGS sequence"/>
</dbReference>
<dbReference type="SMART" id="SM00271">
    <property type="entry name" value="DnaJ"/>
    <property type="match status" value="1"/>
</dbReference>
<organism evidence="2 3">
    <name type="scientific">Polarella glacialis</name>
    <name type="common">Dinoflagellate</name>
    <dbReference type="NCBI Taxonomy" id="89957"/>
    <lineage>
        <taxon>Eukaryota</taxon>
        <taxon>Sar</taxon>
        <taxon>Alveolata</taxon>
        <taxon>Dinophyceae</taxon>
        <taxon>Suessiales</taxon>
        <taxon>Suessiaceae</taxon>
        <taxon>Polarella</taxon>
    </lineage>
</organism>
<feature type="domain" description="J" evidence="1">
    <location>
        <begin position="63"/>
        <end position="125"/>
    </location>
</feature>
<dbReference type="PROSITE" id="PS50076">
    <property type="entry name" value="DNAJ_2"/>
    <property type="match status" value="1"/>
</dbReference>
<evidence type="ECO:0000259" key="1">
    <source>
        <dbReference type="PROSITE" id="PS50076"/>
    </source>
</evidence>
<dbReference type="InterPro" id="IPR036869">
    <property type="entry name" value="J_dom_sf"/>
</dbReference>
<gene>
    <name evidence="2" type="ORF">PGLA2088_LOCUS47166</name>
</gene>
<accession>A0A813LN64</accession>
<dbReference type="Gene3D" id="1.10.287.110">
    <property type="entry name" value="DnaJ domain"/>
    <property type="match status" value="1"/>
</dbReference>
<evidence type="ECO:0000313" key="2">
    <source>
        <dbReference type="EMBL" id="CAE8734154.1"/>
    </source>
</evidence>
<dbReference type="EMBL" id="CAJNNW010036423">
    <property type="protein sequence ID" value="CAE8734154.1"/>
    <property type="molecule type" value="Genomic_DNA"/>
</dbReference>